<dbReference type="EMBL" id="FUZF01000011">
    <property type="protein sequence ID" value="SKB83233.1"/>
    <property type="molecule type" value="Genomic_DNA"/>
</dbReference>
<name>A0A1T5EGR4_9SPHI</name>
<protein>
    <recommendedName>
        <fullName evidence="3">Lipocalin-like domain-containing protein</fullName>
    </recommendedName>
</protein>
<gene>
    <name evidence="1" type="ORF">SAMN05660841_02576</name>
</gene>
<dbReference type="PROSITE" id="PS51257">
    <property type="entry name" value="PROKAR_LIPOPROTEIN"/>
    <property type="match status" value="1"/>
</dbReference>
<accession>A0A1T5EGR4</accession>
<proteinExistence type="predicted"/>
<dbReference type="AlphaFoldDB" id="A0A1T5EGR4"/>
<organism evidence="1 2">
    <name type="scientific">Sphingobacterium nematocida</name>
    <dbReference type="NCBI Taxonomy" id="1513896"/>
    <lineage>
        <taxon>Bacteria</taxon>
        <taxon>Pseudomonadati</taxon>
        <taxon>Bacteroidota</taxon>
        <taxon>Sphingobacteriia</taxon>
        <taxon>Sphingobacteriales</taxon>
        <taxon>Sphingobacteriaceae</taxon>
        <taxon>Sphingobacterium</taxon>
    </lineage>
</organism>
<dbReference type="Proteomes" id="UP000190150">
    <property type="component" value="Unassembled WGS sequence"/>
</dbReference>
<evidence type="ECO:0008006" key="3">
    <source>
        <dbReference type="Google" id="ProtNLM"/>
    </source>
</evidence>
<dbReference type="STRING" id="1513896.SAMN05660841_02576"/>
<dbReference type="RefSeq" id="WP_079643483.1">
    <property type="nucleotide sequence ID" value="NZ_FUZF01000011.1"/>
</dbReference>
<reference evidence="2" key="1">
    <citation type="submission" date="2017-02" db="EMBL/GenBank/DDBJ databases">
        <authorList>
            <person name="Varghese N."/>
            <person name="Submissions S."/>
        </authorList>
    </citation>
    <scope>NUCLEOTIDE SEQUENCE [LARGE SCALE GENOMIC DNA]</scope>
    <source>
        <strain evidence="2">DSM 24091</strain>
    </source>
</reference>
<keyword evidence="2" id="KW-1185">Reference proteome</keyword>
<sequence length="132" mass="14607">MKKITHLSTICLIALFLFSCKKDNLQIKEGSYKGTFTVIYSSGTHSGSTTVELKNGRFSCAGNSNKIPAGASGSYTIDKNVITFSDENPHTAEFDWGLILNGRYDYTFDGTNLNLERVSDGIGKYTYRLKIL</sequence>
<evidence type="ECO:0000313" key="2">
    <source>
        <dbReference type="Proteomes" id="UP000190150"/>
    </source>
</evidence>
<evidence type="ECO:0000313" key="1">
    <source>
        <dbReference type="EMBL" id="SKB83233.1"/>
    </source>
</evidence>
<dbReference type="OrthoDB" id="708590at2"/>